<dbReference type="PANTHER" id="PTHR43401:SF2">
    <property type="entry name" value="L-THREONINE 3-DEHYDROGENASE"/>
    <property type="match status" value="1"/>
</dbReference>
<dbReference type="RefSeq" id="XP_002110521.1">
    <property type="nucleotide sequence ID" value="XM_002110485.1"/>
</dbReference>
<proteinExistence type="predicted"/>
<organism evidence="4 5">
    <name type="scientific">Trichoplax adhaerens</name>
    <name type="common">Trichoplax reptans</name>
    <dbReference type="NCBI Taxonomy" id="10228"/>
    <lineage>
        <taxon>Eukaryota</taxon>
        <taxon>Metazoa</taxon>
        <taxon>Placozoa</taxon>
        <taxon>Uniplacotomia</taxon>
        <taxon>Trichoplacea</taxon>
        <taxon>Trichoplacidae</taxon>
        <taxon>Trichoplax</taxon>
    </lineage>
</organism>
<dbReference type="CTD" id="6752284"/>
<feature type="domain" description="Alcohol dehydrogenase-like C-terminal" evidence="2">
    <location>
        <begin position="178"/>
        <end position="298"/>
    </location>
</feature>
<name>B3RSK2_TRIAD</name>
<dbReference type="Gene3D" id="3.40.50.720">
    <property type="entry name" value="NAD(P)-binding Rossmann-like Domain"/>
    <property type="match status" value="1"/>
</dbReference>
<dbReference type="HOGENOM" id="CLU_026673_11_0_1"/>
<dbReference type="InterPro" id="IPR011032">
    <property type="entry name" value="GroES-like_sf"/>
</dbReference>
<evidence type="ECO:0000256" key="1">
    <source>
        <dbReference type="ARBA" id="ARBA00023002"/>
    </source>
</evidence>
<dbReference type="KEGG" id="tad:TRIADDRAFT_54628"/>
<dbReference type="Pfam" id="PF08240">
    <property type="entry name" value="ADH_N"/>
    <property type="match status" value="1"/>
</dbReference>
<dbReference type="PhylomeDB" id="B3RSK2"/>
<dbReference type="EMBL" id="DS985243">
    <property type="protein sequence ID" value="EDV26525.1"/>
    <property type="molecule type" value="Genomic_DNA"/>
</dbReference>
<dbReference type="InParanoid" id="B3RSK2"/>
<dbReference type="OrthoDB" id="3941538at2759"/>
<dbReference type="SUPFAM" id="SSF51735">
    <property type="entry name" value="NAD(P)-binding Rossmann-fold domains"/>
    <property type="match status" value="1"/>
</dbReference>
<dbReference type="InterPro" id="IPR013149">
    <property type="entry name" value="ADH-like_C"/>
</dbReference>
<dbReference type="AlphaFoldDB" id="B3RSK2"/>
<dbReference type="InterPro" id="IPR050129">
    <property type="entry name" value="Zn_alcohol_dh"/>
</dbReference>
<reference evidence="4 5" key="1">
    <citation type="journal article" date="2008" name="Nature">
        <title>The Trichoplax genome and the nature of placozoans.</title>
        <authorList>
            <person name="Srivastava M."/>
            <person name="Begovic E."/>
            <person name="Chapman J."/>
            <person name="Putnam N.H."/>
            <person name="Hellsten U."/>
            <person name="Kawashima T."/>
            <person name="Kuo A."/>
            <person name="Mitros T."/>
            <person name="Salamov A."/>
            <person name="Carpenter M.L."/>
            <person name="Signorovitch A.Y."/>
            <person name="Moreno M.A."/>
            <person name="Kamm K."/>
            <person name="Grimwood J."/>
            <person name="Schmutz J."/>
            <person name="Shapiro H."/>
            <person name="Grigoriev I.V."/>
            <person name="Buss L.W."/>
            <person name="Schierwater B."/>
            <person name="Dellaporta S.L."/>
            <person name="Rokhsar D.S."/>
        </authorList>
    </citation>
    <scope>NUCLEOTIDE SEQUENCE [LARGE SCALE GENOMIC DNA]</scope>
    <source>
        <strain evidence="4 5">Grell-BS-1999</strain>
    </source>
</reference>
<evidence type="ECO:0000259" key="3">
    <source>
        <dbReference type="Pfam" id="PF08240"/>
    </source>
</evidence>
<accession>B3RSK2</accession>
<protein>
    <recommendedName>
        <fullName evidence="6">Enoyl reductase (ER) domain-containing protein</fullName>
    </recommendedName>
</protein>
<dbReference type="PANTHER" id="PTHR43401">
    <property type="entry name" value="L-THREONINE 3-DEHYDROGENASE"/>
    <property type="match status" value="1"/>
</dbReference>
<evidence type="ECO:0000259" key="2">
    <source>
        <dbReference type="Pfam" id="PF00107"/>
    </source>
</evidence>
<dbReference type="SUPFAM" id="SSF50129">
    <property type="entry name" value="GroES-like"/>
    <property type="match status" value="1"/>
</dbReference>
<dbReference type="Pfam" id="PF00107">
    <property type="entry name" value="ADH_zinc_N"/>
    <property type="match status" value="1"/>
</dbReference>
<keyword evidence="1" id="KW-0560">Oxidoreductase</keyword>
<dbReference type="GO" id="GO:0000721">
    <property type="term" value="F:(R,R)-butanediol dehydrogenase activity"/>
    <property type="evidence" value="ECO:0000318"/>
    <property type="project" value="GO_Central"/>
</dbReference>
<evidence type="ECO:0000313" key="5">
    <source>
        <dbReference type="Proteomes" id="UP000009022"/>
    </source>
</evidence>
<dbReference type="InterPro" id="IPR036291">
    <property type="entry name" value="NAD(P)-bd_dom_sf"/>
</dbReference>
<evidence type="ECO:0000313" key="4">
    <source>
        <dbReference type="EMBL" id="EDV26525.1"/>
    </source>
</evidence>
<dbReference type="OMA" id="MGLMMLE"/>
<dbReference type="InterPro" id="IPR013154">
    <property type="entry name" value="ADH-like_N"/>
</dbReference>
<evidence type="ECO:0008006" key="6">
    <source>
        <dbReference type="Google" id="ProtNLM"/>
    </source>
</evidence>
<dbReference type="STRING" id="10228.B3RSK2"/>
<dbReference type="GO" id="GO:0034079">
    <property type="term" value="P:butanediol biosynthetic process"/>
    <property type="evidence" value="ECO:0000318"/>
    <property type="project" value="GO_Central"/>
</dbReference>
<keyword evidence="5" id="KW-1185">Reference proteome</keyword>
<sequence length="348" mass="38716">MNTAIQLYERSLTAINTPIPRIVKEDDVVICVSHSGLSKMDVRVIRGDIKITKPVIAGRQLSGTVYACGSNVQHIKLGDRVVVNPRSPPKYMDRYCWRNQSHMSEECSIYNDIGIAKNGGWSEYCRISANQVYLLPPEVPENVAPLCDSLSSVIHTWNKLDNVPCDARILVCGAGMSGLLWISYLHFRGFREIVVCEPVEIRRRVAAALDLGYEVVHPTKLDIYGRDDKLAFDVLIDTSGDGDAIQDALVTLRKGGKLIIFNYGLVNTEIKINPYNIVAKELTIIGSSGNPLTFAQAVAVARDMANSYLNVEKLGIRVYKLRDYNLALTSLLRMEITQAIFSVSHFVI</sequence>
<dbReference type="GeneID" id="6752284"/>
<dbReference type="Proteomes" id="UP000009022">
    <property type="component" value="Unassembled WGS sequence"/>
</dbReference>
<feature type="domain" description="Alcohol dehydrogenase-like N-terminal" evidence="3">
    <location>
        <begin position="25"/>
        <end position="136"/>
    </location>
</feature>
<dbReference type="eggNOG" id="KOG0024">
    <property type="taxonomic scope" value="Eukaryota"/>
</dbReference>
<gene>
    <name evidence="4" type="ORF">TRIADDRAFT_54628</name>
</gene>
<dbReference type="Gene3D" id="3.90.180.10">
    <property type="entry name" value="Medium-chain alcohol dehydrogenases, catalytic domain"/>
    <property type="match status" value="1"/>
</dbReference>